<proteinExistence type="predicted"/>
<feature type="compositionally biased region" description="Polar residues" evidence="1">
    <location>
        <begin position="21"/>
        <end position="30"/>
    </location>
</feature>
<protein>
    <submittedName>
        <fullName evidence="2">Uncharacterized protein</fullName>
    </submittedName>
</protein>
<evidence type="ECO:0000313" key="3">
    <source>
        <dbReference type="Proteomes" id="UP001385951"/>
    </source>
</evidence>
<gene>
    <name evidence="2" type="ORF">QCA50_009566</name>
</gene>
<evidence type="ECO:0000256" key="1">
    <source>
        <dbReference type="SAM" id="MobiDB-lite"/>
    </source>
</evidence>
<dbReference type="AlphaFoldDB" id="A0AAW0G1I4"/>
<name>A0AAW0G1I4_9APHY</name>
<dbReference type="Proteomes" id="UP001385951">
    <property type="component" value="Unassembled WGS sequence"/>
</dbReference>
<feature type="compositionally biased region" description="Basic and acidic residues" evidence="1">
    <location>
        <begin position="132"/>
        <end position="146"/>
    </location>
</feature>
<sequence length="165" mass="18074">MSALRPSTFTAIPPSRLKPIQPSSRPSSLVTDDDVSDNLTQLLARVQISRRHTSLISSSSASSLSDVPVVPRSAQIRTTSIPILLTTTTAGATINFHARQLSLQTTAPLNIRPREGRWMSMGASESSLPSHTRADEQPQRPHDRPALRPPSHVVWKTVENIENVM</sequence>
<organism evidence="2 3">
    <name type="scientific">Cerrena zonata</name>
    <dbReference type="NCBI Taxonomy" id="2478898"/>
    <lineage>
        <taxon>Eukaryota</taxon>
        <taxon>Fungi</taxon>
        <taxon>Dikarya</taxon>
        <taxon>Basidiomycota</taxon>
        <taxon>Agaricomycotina</taxon>
        <taxon>Agaricomycetes</taxon>
        <taxon>Polyporales</taxon>
        <taxon>Cerrenaceae</taxon>
        <taxon>Cerrena</taxon>
    </lineage>
</organism>
<keyword evidence="3" id="KW-1185">Reference proteome</keyword>
<feature type="compositionally biased region" description="Polar residues" evidence="1">
    <location>
        <begin position="1"/>
        <end position="10"/>
    </location>
</feature>
<accession>A0AAW0G1I4</accession>
<reference evidence="2 3" key="1">
    <citation type="submission" date="2022-09" db="EMBL/GenBank/DDBJ databases">
        <authorList>
            <person name="Palmer J.M."/>
        </authorList>
    </citation>
    <scope>NUCLEOTIDE SEQUENCE [LARGE SCALE GENOMIC DNA]</scope>
    <source>
        <strain evidence="2 3">DSM 7382</strain>
    </source>
</reference>
<comment type="caution">
    <text evidence="2">The sequence shown here is derived from an EMBL/GenBank/DDBJ whole genome shotgun (WGS) entry which is preliminary data.</text>
</comment>
<feature type="region of interest" description="Disordered" evidence="1">
    <location>
        <begin position="1"/>
        <end position="33"/>
    </location>
</feature>
<feature type="region of interest" description="Disordered" evidence="1">
    <location>
        <begin position="121"/>
        <end position="152"/>
    </location>
</feature>
<evidence type="ECO:0000313" key="2">
    <source>
        <dbReference type="EMBL" id="KAK7687066.1"/>
    </source>
</evidence>
<dbReference type="EMBL" id="JASBNA010000014">
    <property type="protein sequence ID" value="KAK7687066.1"/>
    <property type="molecule type" value="Genomic_DNA"/>
</dbReference>